<dbReference type="AlphaFoldDB" id="A9H2X5"/>
<evidence type="ECO:0000313" key="2">
    <source>
        <dbReference type="Proteomes" id="UP000001176"/>
    </source>
</evidence>
<organism evidence="1 2">
    <name type="scientific">Gluconacetobacter diazotrophicus (strain ATCC 49037 / DSM 5601 / CCUG 37298 / CIP 103539 / LMG 7603 / PAl5)</name>
    <dbReference type="NCBI Taxonomy" id="272568"/>
    <lineage>
        <taxon>Bacteria</taxon>
        <taxon>Pseudomonadati</taxon>
        <taxon>Pseudomonadota</taxon>
        <taxon>Alphaproteobacteria</taxon>
        <taxon>Acetobacterales</taxon>
        <taxon>Acetobacteraceae</taxon>
        <taxon>Gluconacetobacter</taxon>
    </lineage>
</organism>
<dbReference type="KEGG" id="gdi:GDI0270"/>
<evidence type="ECO:0000313" key="1">
    <source>
        <dbReference type="EMBL" id="CAP54213.1"/>
    </source>
</evidence>
<proteinExistence type="predicted"/>
<reference evidence="1 2" key="1">
    <citation type="journal article" date="2009" name="BMC Genomics">
        <title>Complete genome sequence of the sugarcane nitrogen-fixing endophyte Gluconacetobacter diazotrophicus Pal5.</title>
        <authorList>
            <person name="Bertalan M."/>
            <person name="Albano R."/>
            <person name="Padua V."/>
            <person name="Rouws L."/>
            <person name="Rojas C."/>
            <person name="Hemerly A."/>
            <person name="Teixeira K."/>
            <person name="Schwab S."/>
            <person name="Araujo J."/>
            <person name="Oliveira A."/>
            <person name="Franca L."/>
            <person name="Magalhaes V."/>
            <person name="Alqueres S."/>
            <person name="Cardoso A."/>
            <person name="Almeida W."/>
            <person name="Loureiro M.M."/>
            <person name="Nogueira E."/>
            <person name="Cidade D."/>
            <person name="Oliveira D."/>
            <person name="Simao T."/>
            <person name="Macedo J."/>
            <person name="Valadao A."/>
            <person name="Dreschsel M."/>
            <person name="Freitas F."/>
            <person name="Vidal M."/>
            <person name="Guedes H."/>
            <person name="Rodrigues E."/>
            <person name="Meneses C."/>
            <person name="Brioso P."/>
            <person name="Pozzer L."/>
            <person name="Figueiredo D."/>
            <person name="Montano H."/>
            <person name="Junior J."/>
            <person name="Filho G."/>
            <person name="Flores V."/>
            <person name="Ferreira B."/>
            <person name="Branco A."/>
            <person name="Gonzalez P."/>
            <person name="Guillobel H."/>
            <person name="Lemos M."/>
            <person name="Seibel L."/>
            <person name="Macedo J."/>
            <person name="Alves-Ferreira M."/>
            <person name="Sachetto-Martins G."/>
            <person name="Coelho A."/>
            <person name="Santos E."/>
            <person name="Amaral G."/>
            <person name="Neves A."/>
            <person name="Pacheco A.B."/>
            <person name="Carvalho D."/>
            <person name="Lery L."/>
            <person name="Bisch P."/>
            <person name="Rossle S.C."/>
            <person name="Urmenyi T."/>
            <person name="Kruger W.V."/>
            <person name="Martins O."/>
            <person name="Baldani J.I."/>
            <person name="Ferreira P.C."/>
        </authorList>
    </citation>
    <scope>NUCLEOTIDE SEQUENCE [LARGE SCALE GENOMIC DNA]</scope>
    <source>
        <strain evidence="2">ATCC 49037 / DSM 5601 / CCUG 37298 / CIP 103539 / LMG 7603 / PAl5</strain>
    </source>
</reference>
<protein>
    <submittedName>
        <fullName evidence="1">Uncharacterized protein</fullName>
    </submittedName>
</protein>
<dbReference type="EMBL" id="AM889285">
    <property type="protein sequence ID" value="CAP54213.1"/>
    <property type="molecule type" value="Genomic_DNA"/>
</dbReference>
<dbReference type="Proteomes" id="UP000001176">
    <property type="component" value="Chromosome"/>
</dbReference>
<keyword evidence="2" id="KW-1185">Reference proteome</keyword>
<name>A9H2X5_GLUDA</name>
<accession>A9H2X5</accession>
<sequence length="72" mass="8422">MRYRHPSHHADFRSFRPRAARRGEVYPPAPGWFYRASARGRMEPERSMFENFILLPARHSFCPPASGTPDFS</sequence>
<gene>
    <name evidence="1" type="ordered locus">GDI0270</name>
</gene>